<dbReference type="InterPro" id="IPR029063">
    <property type="entry name" value="SAM-dependent_MTases_sf"/>
</dbReference>
<dbReference type="InterPro" id="IPR050602">
    <property type="entry name" value="Malonyl-ACP_OMT"/>
</dbReference>
<protein>
    <submittedName>
        <fullName evidence="4">Methyltransferase domain-containing protein</fullName>
    </submittedName>
</protein>
<evidence type="ECO:0000313" key="4">
    <source>
        <dbReference type="EMBL" id="TRW16780.1"/>
    </source>
</evidence>
<sequence>MAQDIFNRRARRAHARRADLGRHGFLRDALADGIADRLSVVRRDFTRVLDIGGAMGARLPGALRLGLTHGDVIGEEDRLPFADASFDLVVSAGVLQGVGDLPGALLLARRVLAPDGLFVASFFAGATLGEVRADLLAAEIALTGRVAARTHPAVDPREGGALLQRAGFALPVADIDTLTVRYDHLFALLADVRGMGEGNALTQRAPLRRDVLADAAARFAARAGPDGRIAVNVDVVTLTGWAPAPSQPQPLARGSGKVSLARALNSRV</sequence>
<dbReference type="GO" id="GO:0008757">
    <property type="term" value="F:S-adenosylmethionine-dependent methyltransferase activity"/>
    <property type="evidence" value="ECO:0007669"/>
    <property type="project" value="InterPro"/>
</dbReference>
<proteinExistence type="predicted"/>
<keyword evidence="2 4" id="KW-0808">Transferase</keyword>
<dbReference type="InterPro" id="IPR013216">
    <property type="entry name" value="Methyltransf_11"/>
</dbReference>
<dbReference type="CDD" id="cd02440">
    <property type="entry name" value="AdoMet_MTases"/>
    <property type="match status" value="1"/>
</dbReference>
<name>A0A552UEY6_9SPHN</name>
<dbReference type="Gene3D" id="3.40.50.150">
    <property type="entry name" value="Vaccinia Virus protein VP39"/>
    <property type="match status" value="1"/>
</dbReference>
<organism evidence="4 5">
    <name type="scientific">Glacieibacterium frigidum</name>
    <dbReference type="NCBI Taxonomy" id="2593303"/>
    <lineage>
        <taxon>Bacteria</taxon>
        <taxon>Pseudomonadati</taxon>
        <taxon>Pseudomonadota</taxon>
        <taxon>Alphaproteobacteria</taxon>
        <taxon>Sphingomonadales</taxon>
        <taxon>Sphingosinicellaceae</taxon>
        <taxon>Glacieibacterium</taxon>
    </lineage>
</organism>
<dbReference type="SUPFAM" id="SSF53335">
    <property type="entry name" value="S-adenosyl-L-methionine-dependent methyltransferases"/>
    <property type="match status" value="1"/>
</dbReference>
<feature type="domain" description="Methyltransferase type 11" evidence="3">
    <location>
        <begin position="76"/>
        <end position="119"/>
    </location>
</feature>
<evidence type="ECO:0000259" key="3">
    <source>
        <dbReference type="Pfam" id="PF08241"/>
    </source>
</evidence>
<dbReference type="Pfam" id="PF08241">
    <property type="entry name" value="Methyltransf_11"/>
    <property type="match status" value="1"/>
</dbReference>
<evidence type="ECO:0000256" key="2">
    <source>
        <dbReference type="ARBA" id="ARBA00022679"/>
    </source>
</evidence>
<gene>
    <name evidence="4" type="ORF">FMM06_00790</name>
</gene>
<dbReference type="OrthoDB" id="9793723at2"/>
<evidence type="ECO:0000313" key="5">
    <source>
        <dbReference type="Proteomes" id="UP000317894"/>
    </source>
</evidence>
<dbReference type="AlphaFoldDB" id="A0A552UEY6"/>
<dbReference type="Proteomes" id="UP000317894">
    <property type="component" value="Unassembled WGS sequence"/>
</dbReference>
<dbReference type="RefSeq" id="WP_143554324.1">
    <property type="nucleotide sequence ID" value="NZ_VJWA01000001.1"/>
</dbReference>
<accession>A0A552UEY6</accession>
<dbReference type="EMBL" id="VJWA01000001">
    <property type="protein sequence ID" value="TRW16780.1"/>
    <property type="molecule type" value="Genomic_DNA"/>
</dbReference>
<evidence type="ECO:0000256" key="1">
    <source>
        <dbReference type="ARBA" id="ARBA00022603"/>
    </source>
</evidence>
<reference evidence="4 5" key="1">
    <citation type="submission" date="2019-07" db="EMBL/GenBank/DDBJ databases">
        <title>Novel species isolated from glacier.</title>
        <authorList>
            <person name="Liu Q."/>
            <person name="Xin Y.-H."/>
        </authorList>
    </citation>
    <scope>NUCLEOTIDE SEQUENCE [LARGE SCALE GENOMIC DNA]</scope>
    <source>
        <strain evidence="4 5">LB1R16</strain>
    </source>
</reference>
<keyword evidence="5" id="KW-1185">Reference proteome</keyword>
<keyword evidence="1 4" id="KW-0489">Methyltransferase</keyword>
<dbReference type="PANTHER" id="PTHR13090:SF1">
    <property type="entry name" value="ARGININE-HYDROXYLASE NDUFAF5, MITOCHONDRIAL"/>
    <property type="match status" value="1"/>
</dbReference>
<dbReference type="PANTHER" id="PTHR13090">
    <property type="entry name" value="ARGININE-HYDROXYLASE NDUFAF5, MITOCHONDRIAL"/>
    <property type="match status" value="1"/>
</dbReference>
<comment type="caution">
    <text evidence="4">The sequence shown here is derived from an EMBL/GenBank/DDBJ whole genome shotgun (WGS) entry which is preliminary data.</text>
</comment>
<dbReference type="GO" id="GO:0032259">
    <property type="term" value="P:methylation"/>
    <property type="evidence" value="ECO:0007669"/>
    <property type="project" value="UniProtKB-KW"/>
</dbReference>